<dbReference type="EMBL" id="LJIJ01000146">
    <property type="protein sequence ID" value="ODN01585.1"/>
    <property type="molecule type" value="Genomic_DNA"/>
</dbReference>
<feature type="compositionally biased region" description="Polar residues" evidence="1">
    <location>
        <begin position="39"/>
        <end position="57"/>
    </location>
</feature>
<evidence type="ECO:0000313" key="2">
    <source>
        <dbReference type="EMBL" id="ODN01585.1"/>
    </source>
</evidence>
<accession>A0A1D2N920</accession>
<gene>
    <name evidence="2" type="ORF">Ocin01_05065</name>
</gene>
<dbReference type="Proteomes" id="UP000094527">
    <property type="component" value="Unassembled WGS sequence"/>
</dbReference>
<proteinExistence type="predicted"/>
<dbReference type="OrthoDB" id="8181851at2759"/>
<feature type="compositionally biased region" description="Polar residues" evidence="1">
    <location>
        <begin position="73"/>
        <end position="88"/>
    </location>
</feature>
<sequence>MTHTNTKRFDRKLKTFLIGSVFAQYQHQGANFSEKMDKQQQAAQGNRTNQCNPNHQPTGAGRSSGYQGAGTRSDLNNRSNQMNPNSTKYGGGSGSGKK</sequence>
<protein>
    <submittedName>
        <fullName evidence="2">Uncharacterized protein</fullName>
    </submittedName>
</protein>
<keyword evidence="3" id="KW-1185">Reference proteome</keyword>
<organism evidence="2 3">
    <name type="scientific">Orchesella cincta</name>
    <name type="common">Springtail</name>
    <name type="synonym">Podura cincta</name>
    <dbReference type="NCBI Taxonomy" id="48709"/>
    <lineage>
        <taxon>Eukaryota</taxon>
        <taxon>Metazoa</taxon>
        <taxon>Ecdysozoa</taxon>
        <taxon>Arthropoda</taxon>
        <taxon>Hexapoda</taxon>
        <taxon>Collembola</taxon>
        <taxon>Entomobryomorpha</taxon>
        <taxon>Entomobryoidea</taxon>
        <taxon>Orchesellidae</taxon>
        <taxon>Orchesellinae</taxon>
        <taxon>Orchesella</taxon>
    </lineage>
</organism>
<comment type="caution">
    <text evidence="2">The sequence shown here is derived from an EMBL/GenBank/DDBJ whole genome shotgun (WGS) entry which is preliminary data.</text>
</comment>
<feature type="compositionally biased region" description="Gly residues" evidence="1">
    <location>
        <begin position="89"/>
        <end position="98"/>
    </location>
</feature>
<reference evidence="2 3" key="1">
    <citation type="journal article" date="2016" name="Genome Biol. Evol.">
        <title>Gene Family Evolution Reflects Adaptation to Soil Environmental Stressors in the Genome of the Collembolan Orchesella cincta.</title>
        <authorList>
            <person name="Faddeeva-Vakhrusheva A."/>
            <person name="Derks M.F."/>
            <person name="Anvar S.Y."/>
            <person name="Agamennone V."/>
            <person name="Suring W."/>
            <person name="Smit S."/>
            <person name="van Straalen N.M."/>
            <person name="Roelofs D."/>
        </authorList>
    </citation>
    <scope>NUCLEOTIDE SEQUENCE [LARGE SCALE GENOMIC DNA]</scope>
    <source>
        <tissue evidence="2">Mixed pool</tissue>
    </source>
</reference>
<name>A0A1D2N920_ORCCI</name>
<feature type="region of interest" description="Disordered" evidence="1">
    <location>
        <begin position="32"/>
        <end position="98"/>
    </location>
</feature>
<dbReference type="AlphaFoldDB" id="A0A1D2N920"/>
<evidence type="ECO:0000313" key="3">
    <source>
        <dbReference type="Proteomes" id="UP000094527"/>
    </source>
</evidence>
<evidence type="ECO:0000256" key="1">
    <source>
        <dbReference type="SAM" id="MobiDB-lite"/>
    </source>
</evidence>